<evidence type="ECO:0000259" key="7">
    <source>
        <dbReference type="SMART" id="SM00563"/>
    </source>
</evidence>
<comment type="caution">
    <text evidence="8">The sequence shown here is derived from an EMBL/GenBank/DDBJ whole genome shotgun (WGS) entry which is preliminary data.</text>
</comment>
<keyword evidence="6" id="KW-0472">Membrane</keyword>
<comment type="pathway">
    <text evidence="1">Lipid metabolism.</text>
</comment>
<evidence type="ECO:0000256" key="4">
    <source>
        <dbReference type="ARBA" id="ARBA00023098"/>
    </source>
</evidence>
<dbReference type="EMBL" id="JAVTTP010000001">
    <property type="protein sequence ID" value="MDT7828702.1"/>
    <property type="molecule type" value="Genomic_DNA"/>
</dbReference>
<feature type="domain" description="Phospholipid/glycerol acyltransferase" evidence="7">
    <location>
        <begin position="76"/>
        <end position="195"/>
    </location>
</feature>
<organism evidence="8 9">
    <name type="scientific">Pricia mediterranea</name>
    <dbReference type="NCBI Taxonomy" id="3076079"/>
    <lineage>
        <taxon>Bacteria</taxon>
        <taxon>Pseudomonadati</taxon>
        <taxon>Bacteroidota</taxon>
        <taxon>Flavobacteriia</taxon>
        <taxon>Flavobacteriales</taxon>
        <taxon>Flavobacteriaceae</taxon>
        <taxon>Pricia</taxon>
    </lineage>
</organism>
<proteinExistence type="predicted"/>
<dbReference type="Pfam" id="PF01553">
    <property type="entry name" value="Acyltransferase"/>
    <property type="match status" value="1"/>
</dbReference>
<dbReference type="InterPro" id="IPR002123">
    <property type="entry name" value="Plipid/glycerol_acylTrfase"/>
</dbReference>
<reference evidence="8 9" key="1">
    <citation type="submission" date="2023-09" db="EMBL/GenBank/DDBJ databases">
        <title>Novel taxa isolated from Blanes Bay.</title>
        <authorList>
            <person name="Rey-Velasco X."/>
            <person name="Lucena T."/>
        </authorList>
    </citation>
    <scope>NUCLEOTIDE SEQUENCE [LARGE SCALE GENOMIC DNA]</scope>
    <source>
        <strain evidence="8 9">S334</strain>
    </source>
</reference>
<dbReference type="PANTHER" id="PTHR10434:SF64">
    <property type="entry name" value="1-ACYL-SN-GLYCEROL-3-PHOSPHATE ACYLTRANSFERASE-RELATED"/>
    <property type="match status" value="1"/>
</dbReference>
<dbReference type="RefSeq" id="WP_314014162.1">
    <property type="nucleotide sequence ID" value="NZ_JAVTTP010000001.1"/>
</dbReference>
<evidence type="ECO:0000313" key="8">
    <source>
        <dbReference type="EMBL" id="MDT7828702.1"/>
    </source>
</evidence>
<evidence type="ECO:0000256" key="3">
    <source>
        <dbReference type="ARBA" id="ARBA00022679"/>
    </source>
</evidence>
<keyword evidence="5 8" id="KW-0012">Acyltransferase</keyword>
<evidence type="ECO:0000256" key="2">
    <source>
        <dbReference type="ARBA" id="ARBA00022516"/>
    </source>
</evidence>
<dbReference type="PANTHER" id="PTHR10434">
    <property type="entry name" value="1-ACYL-SN-GLYCEROL-3-PHOSPHATE ACYLTRANSFERASE"/>
    <property type="match status" value="1"/>
</dbReference>
<sequence length="256" mass="28852">MQKLLAYPLTLLYLIAFGLTLLVFHPVQWVCYNFFGYEAHRKSVAVLNLCLMRCTHILGTTYTFDNPHGIPVNRALIIVPNHQSMHDIPPIIWFMRNWHPKFVSKTELGRGIPSVSYNLRHGGSVLIDRKDSRQALVEIAKLGRYIEKHGRSAVIFPEGTRSRTGHPKPFKATGLKILMKNAPTALVVPISIDNSWKMLRYGKFPKGIGNHINFTVHRPIEITDNLDEVIASTEKAVVSCVTSFKTTSTIKNGTHA</sequence>
<accession>A0ABU3L6I9</accession>
<dbReference type="Proteomes" id="UP001250656">
    <property type="component" value="Unassembled WGS sequence"/>
</dbReference>
<feature type="transmembrane region" description="Helical" evidence="6">
    <location>
        <begin position="12"/>
        <end position="35"/>
    </location>
</feature>
<dbReference type="SUPFAM" id="SSF69593">
    <property type="entry name" value="Glycerol-3-phosphate (1)-acyltransferase"/>
    <property type="match status" value="1"/>
</dbReference>
<keyword evidence="6" id="KW-0812">Transmembrane</keyword>
<evidence type="ECO:0000256" key="6">
    <source>
        <dbReference type="SAM" id="Phobius"/>
    </source>
</evidence>
<gene>
    <name evidence="8" type="ORF">RQM65_08505</name>
</gene>
<dbReference type="SMART" id="SM00563">
    <property type="entry name" value="PlsC"/>
    <property type="match status" value="1"/>
</dbReference>
<dbReference type="CDD" id="cd07989">
    <property type="entry name" value="LPLAT_AGPAT-like"/>
    <property type="match status" value="1"/>
</dbReference>
<dbReference type="GO" id="GO:0016746">
    <property type="term" value="F:acyltransferase activity"/>
    <property type="evidence" value="ECO:0007669"/>
    <property type="project" value="UniProtKB-KW"/>
</dbReference>
<evidence type="ECO:0000313" key="9">
    <source>
        <dbReference type="Proteomes" id="UP001250656"/>
    </source>
</evidence>
<evidence type="ECO:0000256" key="1">
    <source>
        <dbReference type="ARBA" id="ARBA00005189"/>
    </source>
</evidence>
<keyword evidence="3" id="KW-0808">Transferase</keyword>
<evidence type="ECO:0000256" key="5">
    <source>
        <dbReference type="ARBA" id="ARBA00023315"/>
    </source>
</evidence>
<protein>
    <submittedName>
        <fullName evidence="8">Lysophospholipid acyltransferase family protein</fullName>
    </submittedName>
</protein>
<keyword evidence="4" id="KW-0443">Lipid metabolism</keyword>
<keyword evidence="6" id="KW-1133">Transmembrane helix</keyword>
<keyword evidence="9" id="KW-1185">Reference proteome</keyword>
<keyword evidence="2" id="KW-0444">Lipid biosynthesis</keyword>
<name>A0ABU3L6I9_9FLAO</name>